<evidence type="ECO:0000313" key="2">
    <source>
        <dbReference type="Proteomes" id="UP001140949"/>
    </source>
</evidence>
<comment type="caution">
    <text evidence="1">The sequence shown here is derived from an EMBL/GenBank/DDBJ whole genome shotgun (WGS) entry which is preliminary data.</text>
</comment>
<accession>A0AAX6DR15</accession>
<gene>
    <name evidence="1" type="ORF">M6B38_231495</name>
</gene>
<keyword evidence="2" id="KW-1185">Reference proteome</keyword>
<dbReference type="AlphaFoldDB" id="A0AAX6DR15"/>
<name>A0AAX6DR15_IRIPA</name>
<reference evidence="1" key="2">
    <citation type="submission" date="2023-04" db="EMBL/GenBank/DDBJ databases">
        <authorList>
            <person name="Bruccoleri R.E."/>
            <person name="Oakeley E.J."/>
            <person name="Faust A.-M."/>
            <person name="Dessus-Babus S."/>
            <person name="Altorfer M."/>
            <person name="Burckhardt D."/>
            <person name="Oertli M."/>
            <person name="Naumann U."/>
            <person name="Petersen F."/>
            <person name="Wong J."/>
        </authorList>
    </citation>
    <scope>NUCLEOTIDE SEQUENCE</scope>
    <source>
        <strain evidence="1">GSM-AAB239-AS_SAM_17_03QT</strain>
        <tissue evidence="1">Leaf</tissue>
    </source>
</reference>
<reference evidence="1" key="1">
    <citation type="journal article" date="2023" name="GigaByte">
        <title>Genome assembly of the bearded iris, Iris pallida Lam.</title>
        <authorList>
            <person name="Bruccoleri R.E."/>
            <person name="Oakeley E.J."/>
            <person name="Faust A.M.E."/>
            <person name="Altorfer M."/>
            <person name="Dessus-Babus S."/>
            <person name="Burckhardt D."/>
            <person name="Oertli M."/>
            <person name="Naumann U."/>
            <person name="Petersen F."/>
            <person name="Wong J."/>
        </authorList>
    </citation>
    <scope>NUCLEOTIDE SEQUENCE</scope>
    <source>
        <strain evidence="1">GSM-AAB239-AS_SAM_17_03QT</strain>
    </source>
</reference>
<dbReference type="Proteomes" id="UP001140949">
    <property type="component" value="Unassembled WGS sequence"/>
</dbReference>
<sequence length="83" mass="9249">MFPCFRSWNCLSISRISDVGKNFLRNNLLKVSQSSCLSRSRGSFRYQVLATSCSWSPTASVLRSSGSRVTLKRRSILSSHSSA</sequence>
<dbReference type="EMBL" id="JANAVB010042420">
    <property type="protein sequence ID" value="KAJ6794233.1"/>
    <property type="molecule type" value="Genomic_DNA"/>
</dbReference>
<proteinExistence type="predicted"/>
<protein>
    <submittedName>
        <fullName evidence="1">Uncharacterized protein</fullName>
    </submittedName>
</protein>
<organism evidence="1 2">
    <name type="scientific">Iris pallida</name>
    <name type="common">Sweet iris</name>
    <dbReference type="NCBI Taxonomy" id="29817"/>
    <lineage>
        <taxon>Eukaryota</taxon>
        <taxon>Viridiplantae</taxon>
        <taxon>Streptophyta</taxon>
        <taxon>Embryophyta</taxon>
        <taxon>Tracheophyta</taxon>
        <taxon>Spermatophyta</taxon>
        <taxon>Magnoliopsida</taxon>
        <taxon>Liliopsida</taxon>
        <taxon>Asparagales</taxon>
        <taxon>Iridaceae</taxon>
        <taxon>Iridoideae</taxon>
        <taxon>Irideae</taxon>
        <taxon>Iris</taxon>
    </lineage>
</organism>
<evidence type="ECO:0000313" key="1">
    <source>
        <dbReference type="EMBL" id="KAJ6794233.1"/>
    </source>
</evidence>